<name>A0A8T4LBK0_9ARCH</name>
<gene>
    <name evidence="3" type="ORF">J4203_03950</name>
</gene>
<evidence type="ECO:0000256" key="2">
    <source>
        <dbReference type="SAM" id="Phobius"/>
    </source>
</evidence>
<accession>A0A8T4LBK0</accession>
<reference evidence="3" key="2">
    <citation type="submission" date="2021-05" db="EMBL/GenBank/DDBJ databases">
        <title>Protein family content uncovers lineage relationships and bacterial pathway maintenance mechanisms in DPANN archaea.</title>
        <authorList>
            <person name="Castelle C.J."/>
            <person name="Meheust R."/>
            <person name="Jaffe A.L."/>
            <person name="Seitz K."/>
            <person name="Gong X."/>
            <person name="Baker B.J."/>
            <person name="Banfield J.F."/>
        </authorList>
    </citation>
    <scope>NUCLEOTIDE SEQUENCE</scope>
    <source>
        <strain evidence="3">RIFCSPLOWO2_01_FULL_58_19</strain>
    </source>
</reference>
<dbReference type="Gene3D" id="4.10.1080.10">
    <property type="entry name" value="TSP type-3 repeat"/>
    <property type="match status" value="1"/>
</dbReference>
<feature type="transmembrane region" description="Helical" evidence="2">
    <location>
        <begin position="70"/>
        <end position="93"/>
    </location>
</feature>
<feature type="region of interest" description="Disordered" evidence="1">
    <location>
        <begin position="546"/>
        <end position="585"/>
    </location>
</feature>
<feature type="transmembrane region" description="Helical" evidence="2">
    <location>
        <begin position="216"/>
        <end position="237"/>
    </location>
</feature>
<evidence type="ECO:0000313" key="4">
    <source>
        <dbReference type="Proteomes" id="UP000678237"/>
    </source>
</evidence>
<proteinExistence type="predicted"/>
<dbReference type="EMBL" id="JAGVWE010000003">
    <property type="protein sequence ID" value="MBS3062999.1"/>
    <property type="molecule type" value="Genomic_DNA"/>
</dbReference>
<sequence>MGLNEIMGEIQRHPKRFLAALAASLFPLTGLFSAGYLTAVLRETSKNGKPLLPPIHAPTRLFMDGVKVGTLFFLYNLPTSVVGAFLGLAAATVGGALPWLAAAVYLALGFASLALFFVAWKEFALTGSLRNALRWREKIPAAFEKTFLVSYLKLCGFGILVLAIARLMGFYGIPYSAGMFLFLLTAACSLGTKNQGPSPNAPPAQTAGKARNPGKLVPLLLVLLLFSSAAAQAPLIAPSEFKYVKNVTVYIRNADITARNSWYYYWLEDKELAIESEATEGKDKSMNASVGLENAIHSNWDYWSLTGQFTFREQPGKIYAYSKCSEFKPALRGCFKLVETSAGRGTKFAQKLYEFTASNAAKLLTGQYTPAGFALDMVVDQLVGLLIGQIDRLTGISAIEEPGVFDQAGIATEGGVVSGGAGKAADIFRAGTRFEVGDTKISDWVKGKLHTELGKFAGDVSMSVVTDLVVSLTSKAIFEWWIEKQSTVLASGCSPINLEPEQPLGNYEITLTDPSGESKYSATLVVGPIEKDTAQECLQPRDLIKADNAGNAPADAPTPDAKGGKPPAPGKPPEPGDDKKGHPYTVDEPECRSDAECGHLSGARCNGPMVVNEKGICIGGRCVKGEGKSVVCDDRDSSTDDSCEEGGAGGAHCVFTPKCGNGKKDSRENCSNCPADVPCPPGTQCQNKVCEKIDPCKDKGGDSDNDGICNDQDNCDNAPNPDQVDADGDGKGDACDTSPIDCGKWADGVGGSGYSSGFVSPGTEQAAKDFCGESMWNGVEKPVCYTTCLKVEVKMYHTANGMYVCCSRTSSYLQCTDCPGESPACPSCGPGYSQSAPAN</sequence>
<dbReference type="GO" id="GO:0005509">
    <property type="term" value="F:calcium ion binding"/>
    <property type="evidence" value="ECO:0007669"/>
    <property type="project" value="InterPro"/>
</dbReference>
<keyword evidence="2" id="KW-1133">Transmembrane helix</keyword>
<keyword evidence="2" id="KW-0472">Membrane</keyword>
<feature type="compositionally biased region" description="Low complexity" evidence="1">
    <location>
        <begin position="546"/>
        <end position="565"/>
    </location>
</feature>
<feature type="transmembrane region" description="Helical" evidence="2">
    <location>
        <begin position="171"/>
        <end position="190"/>
    </location>
</feature>
<protein>
    <submittedName>
        <fullName evidence="3">DUF4013 domain-containing protein</fullName>
    </submittedName>
</protein>
<feature type="transmembrane region" description="Helical" evidence="2">
    <location>
        <begin position="17"/>
        <end position="41"/>
    </location>
</feature>
<keyword evidence="2" id="KW-0812">Transmembrane</keyword>
<reference evidence="3" key="1">
    <citation type="submission" date="2021-03" db="EMBL/GenBank/DDBJ databases">
        <authorList>
            <person name="Jaffe A."/>
        </authorList>
    </citation>
    <scope>NUCLEOTIDE SEQUENCE</scope>
    <source>
        <strain evidence="3">RIFCSPLOWO2_01_FULL_58_19</strain>
    </source>
</reference>
<comment type="caution">
    <text evidence="3">The sequence shown here is derived from an EMBL/GenBank/DDBJ whole genome shotgun (WGS) entry which is preliminary data.</text>
</comment>
<evidence type="ECO:0000313" key="3">
    <source>
        <dbReference type="EMBL" id="MBS3062999.1"/>
    </source>
</evidence>
<dbReference type="InterPro" id="IPR028974">
    <property type="entry name" value="TSP_type-3_rpt"/>
</dbReference>
<feature type="transmembrane region" description="Helical" evidence="2">
    <location>
        <begin position="99"/>
        <end position="120"/>
    </location>
</feature>
<dbReference type="Pfam" id="PF13197">
    <property type="entry name" value="DUF4013"/>
    <property type="match status" value="1"/>
</dbReference>
<organism evidence="3 4">
    <name type="scientific">Candidatus Iainarchaeum sp</name>
    <dbReference type="NCBI Taxonomy" id="3101447"/>
    <lineage>
        <taxon>Archaea</taxon>
        <taxon>Candidatus Iainarchaeota</taxon>
        <taxon>Candidatus Iainarchaeia</taxon>
        <taxon>Candidatus Iainarchaeales</taxon>
        <taxon>Candidatus Iainarchaeaceae</taxon>
        <taxon>Candidatus Iainarchaeum</taxon>
    </lineage>
</organism>
<dbReference type="SUPFAM" id="SSF103647">
    <property type="entry name" value="TSP type-3 repeat"/>
    <property type="match status" value="1"/>
</dbReference>
<dbReference type="InterPro" id="IPR025098">
    <property type="entry name" value="DUF4013"/>
</dbReference>
<dbReference type="AlphaFoldDB" id="A0A8T4LBK0"/>
<dbReference type="Proteomes" id="UP000678237">
    <property type="component" value="Unassembled WGS sequence"/>
</dbReference>
<evidence type="ECO:0000256" key="1">
    <source>
        <dbReference type="SAM" id="MobiDB-lite"/>
    </source>
</evidence>